<evidence type="ECO:0000313" key="1">
    <source>
        <dbReference type="EMBL" id="KAJ4435449.1"/>
    </source>
</evidence>
<comment type="caution">
    <text evidence="1">The sequence shown here is derived from an EMBL/GenBank/DDBJ whole genome shotgun (WGS) entry which is preliminary data.</text>
</comment>
<dbReference type="Proteomes" id="UP001148838">
    <property type="component" value="Unassembled WGS sequence"/>
</dbReference>
<reference evidence="1 2" key="1">
    <citation type="journal article" date="2022" name="Allergy">
        <title>Genome assembly and annotation of Periplaneta americana reveal a comprehensive cockroach allergen profile.</title>
        <authorList>
            <person name="Wang L."/>
            <person name="Xiong Q."/>
            <person name="Saelim N."/>
            <person name="Wang L."/>
            <person name="Nong W."/>
            <person name="Wan A.T."/>
            <person name="Shi M."/>
            <person name="Liu X."/>
            <person name="Cao Q."/>
            <person name="Hui J.H.L."/>
            <person name="Sookrung N."/>
            <person name="Leung T.F."/>
            <person name="Tungtrongchitr A."/>
            <person name="Tsui S.K.W."/>
        </authorList>
    </citation>
    <scope>NUCLEOTIDE SEQUENCE [LARGE SCALE GENOMIC DNA]</scope>
    <source>
        <strain evidence="1">PWHHKU_190912</strain>
    </source>
</reference>
<dbReference type="EMBL" id="JAJSOF020000023">
    <property type="protein sequence ID" value="KAJ4435449.1"/>
    <property type="molecule type" value="Genomic_DNA"/>
</dbReference>
<organism evidence="1 2">
    <name type="scientific">Periplaneta americana</name>
    <name type="common">American cockroach</name>
    <name type="synonym">Blatta americana</name>
    <dbReference type="NCBI Taxonomy" id="6978"/>
    <lineage>
        <taxon>Eukaryota</taxon>
        <taxon>Metazoa</taxon>
        <taxon>Ecdysozoa</taxon>
        <taxon>Arthropoda</taxon>
        <taxon>Hexapoda</taxon>
        <taxon>Insecta</taxon>
        <taxon>Pterygota</taxon>
        <taxon>Neoptera</taxon>
        <taxon>Polyneoptera</taxon>
        <taxon>Dictyoptera</taxon>
        <taxon>Blattodea</taxon>
        <taxon>Blattoidea</taxon>
        <taxon>Blattidae</taxon>
        <taxon>Blattinae</taxon>
        <taxon>Periplaneta</taxon>
    </lineage>
</organism>
<sequence>MAGLCKGGNEPPGFLKAKINIYLPTVDYFKAKHQLENIEVIGLLIGARGVIPKFFESFRKAFELREWMRMVRKGEGKTRCRHVAYSCRITPRGPPGLTSPFDRRITINSDTCLPFEQGIVAPHGKAPCKADLSNFKGKIVPGPGIDTREPYPKD</sequence>
<keyword evidence="2" id="KW-1185">Reference proteome</keyword>
<evidence type="ECO:0000313" key="2">
    <source>
        <dbReference type="Proteomes" id="UP001148838"/>
    </source>
</evidence>
<gene>
    <name evidence="1" type="ORF">ANN_18064</name>
</gene>
<evidence type="ECO:0008006" key="3">
    <source>
        <dbReference type="Google" id="ProtNLM"/>
    </source>
</evidence>
<accession>A0ABQ8SMP6</accession>
<name>A0ABQ8SMP6_PERAM</name>
<proteinExistence type="predicted"/>
<protein>
    <recommendedName>
        <fullName evidence="3">Per a allergen</fullName>
    </recommendedName>
</protein>